<dbReference type="RefSeq" id="WP_094689450.1">
    <property type="nucleotide sequence ID" value="NZ_JACBYZ010000001.1"/>
</dbReference>
<accession>A0A261F9L7</accession>
<feature type="region of interest" description="Disordered" evidence="1">
    <location>
        <begin position="114"/>
        <end position="185"/>
    </location>
</feature>
<proteinExistence type="predicted"/>
<feature type="region of interest" description="Disordered" evidence="1">
    <location>
        <begin position="229"/>
        <end position="387"/>
    </location>
</feature>
<organism evidence="3 4">
    <name type="scientific">Aeriscardovia aeriphila</name>
    <dbReference type="NCBI Taxonomy" id="218139"/>
    <lineage>
        <taxon>Bacteria</taxon>
        <taxon>Bacillati</taxon>
        <taxon>Actinomycetota</taxon>
        <taxon>Actinomycetes</taxon>
        <taxon>Bifidobacteriales</taxon>
        <taxon>Bifidobacteriaceae</taxon>
        <taxon>Aeriscardovia</taxon>
    </lineage>
</organism>
<comment type="caution">
    <text evidence="3">The sequence shown here is derived from an EMBL/GenBank/DDBJ whole genome shotgun (WGS) entry which is preliminary data.</text>
</comment>
<keyword evidence="2" id="KW-1133">Transmembrane helix</keyword>
<feature type="compositionally biased region" description="Low complexity" evidence="1">
    <location>
        <begin position="282"/>
        <end position="387"/>
    </location>
</feature>
<evidence type="ECO:0000313" key="4">
    <source>
        <dbReference type="Proteomes" id="UP000228976"/>
    </source>
</evidence>
<keyword evidence="2" id="KW-0812">Transmembrane</keyword>
<gene>
    <name evidence="3" type="ORF">AEAE_0329</name>
</gene>
<dbReference type="OrthoDB" id="3233179at2"/>
<feature type="transmembrane region" description="Helical" evidence="2">
    <location>
        <begin position="78"/>
        <end position="99"/>
    </location>
</feature>
<feature type="transmembrane region" description="Helical" evidence="2">
    <location>
        <begin position="50"/>
        <end position="72"/>
    </location>
</feature>
<feature type="compositionally biased region" description="Polar residues" evidence="1">
    <location>
        <begin position="114"/>
        <end position="150"/>
    </location>
</feature>
<dbReference type="Proteomes" id="UP000228976">
    <property type="component" value="Unassembled WGS sequence"/>
</dbReference>
<protein>
    <submittedName>
        <fullName evidence="3">Uncharacterized protein</fullName>
    </submittedName>
</protein>
<sequence length="387" mass="39439">MVEPGGSRQGWNGEQGAPASCKPPVPSLPAQTPSHNDAEKGGKKSVFRHFFAGISWIQILAGGLAAVTVFLLSSKLGLAGTIIGAALASMISTFASQLYQNILKVANSKLLSTSADDSQQSRSPHESSTAVQPSSTQPSSACASDVPESSQAHRRIVGTSDQSQLSSTTVMPLSQALQGTSSPDYQPDIAVQSADNLKKNKQKKLAIIISVVVALLSVALVTGGIMLITGGKPTDTVLPSTRVEHSQTPTHNSPDSSQQGEETSKQKERSQSGSDEEKKAENQSSSGSSQDDGSTNSTTNGSDSSQSSNTNESQSSTNSGSSSDSSSSSNSGSSNSDSNSSNSSTNSGNSSNSDSSTGSSSDANSQGSNDSSSQSGSAGDSSSRTQK</sequence>
<feature type="region of interest" description="Disordered" evidence="1">
    <location>
        <begin position="1"/>
        <end position="41"/>
    </location>
</feature>
<feature type="compositionally biased region" description="Polar residues" evidence="1">
    <location>
        <begin position="246"/>
        <end position="261"/>
    </location>
</feature>
<dbReference type="AlphaFoldDB" id="A0A261F9L7"/>
<dbReference type="EMBL" id="MWWU01000002">
    <property type="protein sequence ID" value="OZG55841.1"/>
    <property type="molecule type" value="Genomic_DNA"/>
</dbReference>
<reference evidence="3 4" key="1">
    <citation type="journal article" date="2017" name="BMC Genomics">
        <title>Comparative genomic and phylogenomic analyses of the Bifidobacteriaceae family.</title>
        <authorList>
            <person name="Lugli G.A."/>
            <person name="Milani C."/>
            <person name="Turroni F."/>
            <person name="Duranti S."/>
            <person name="Mancabelli L."/>
            <person name="Mangifesta M."/>
            <person name="Ferrario C."/>
            <person name="Modesto M."/>
            <person name="Mattarelli P."/>
            <person name="Jiri K."/>
            <person name="van Sinderen D."/>
            <person name="Ventura M."/>
        </authorList>
    </citation>
    <scope>NUCLEOTIDE SEQUENCE [LARGE SCALE GENOMIC DNA]</scope>
    <source>
        <strain evidence="3 4">LMG 21773</strain>
    </source>
</reference>
<feature type="compositionally biased region" description="Polar residues" evidence="1">
    <location>
        <begin position="159"/>
        <end position="184"/>
    </location>
</feature>
<evidence type="ECO:0000313" key="3">
    <source>
        <dbReference type="EMBL" id="OZG55841.1"/>
    </source>
</evidence>
<name>A0A261F9L7_9BIFI</name>
<keyword evidence="4" id="KW-1185">Reference proteome</keyword>
<feature type="compositionally biased region" description="Basic and acidic residues" evidence="1">
    <location>
        <begin position="262"/>
        <end position="281"/>
    </location>
</feature>
<evidence type="ECO:0000256" key="1">
    <source>
        <dbReference type="SAM" id="MobiDB-lite"/>
    </source>
</evidence>
<evidence type="ECO:0000256" key="2">
    <source>
        <dbReference type="SAM" id="Phobius"/>
    </source>
</evidence>
<feature type="transmembrane region" description="Helical" evidence="2">
    <location>
        <begin position="205"/>
        <end position="228"/>
    </location>
</feature>
<keyword evidence="2" id="KW-0472">Membrane</keyword>